<dbReference type="GO" id="GO:0098852">
    <property type="term" value="C:lytic vacuole membrane"/>
    <property type="evidence" value="ECO:0007669"/>
    <property type="project" value="UniProtKB-ARBA"/>
</dbReference>
<evidence type="ECO:0000256" key="5">
    <source>
        <dbReference type="ARBA" id="ARBA00038039"/>
    </source>
</evidence>
<dbReference type="OrthoDB" id="8048523at2759"/>
<dbReference type="AlphaFoldDB" id="E4XLK0"/>
<evidence type="ECO:0000313" key="7">
    <source>
        <dbReference type="EMBL" id="CBY10915.1"/>
    </source>
</evidence>
<dbReference type="InterPro" id="IPR006603">
    <property type="entry name" value="PQ-loop_rpt"/>
</dbReference>
<evidence type="ECO:0000256" key="1">
    <source>
        <dbReference type="ARBA" id="ARBA00004141"/>
    </source>
</evidence>
<dbReference type="Pfam" id="PF04193">
    <property type="entry name" value="PQ-loop"/>
    <property type="match status" value="2"/>
</dbReference>
<accession>E4XLK0</accession>
<feature type="transmembrane region" description="Helical" evidence="6">
    <location>
        <begin position="41"/>
        <end position="62"/>
    </location>
</feature>
<evidence type="ECO:0000256" key="6">
    <source>
        <dbReference type="SAM" id="Phobius"/>
    </source>
</evidence>
<name>E4XLK0_OIKDI</name>
<proteinExistence type="inferred from homology"/>
<protein>
    <submittedName>
        <fullName evidence="7">Uncharacterized protein</fullName>
    </submittedName>
</protein>
<comment type="subcellular location">
    <subcellularLocation>
        <location evidence="1">Membrane</location>
        <topology evidence="1">Multi-pass membrane protein</topology>
    </subcellularLocation>
</comment>
<dbReference type="FunFam" id="1.20.1280.290:FF:000009">
    <property type="entry name" value="PQ loop repeat family protein"/>
    <property type="match status" value="1"/>
</dbReference>
<sequence>MNSTNTTQLSISETENNNCGSGIHWIFLLFGQCVTTPHETVGFLLGIFSIFCWFLVYIPQLYENYKRGRCDDALSIWFLIFWLFGDTANLSGCLLTHQFPIQTMTAIYYVIMDVGIISQFFFYTLKNKTRHPLPQNWSAAAFVVAIPLTSHSFGANLSFNSTAEEIGYLVGLCSTCFYLGSRLPQIIKNFKRGKTEGVHPFTFLLAVVANVAYASSVLLSKTDDGKSYKKFVMEHLPWLLGSLGTVLLDFTILLQCLFIGKSRREKISYDELDELMDIYNEYEPLLRMPQ</sequence>
<dbReference type="Proteomes" id="UP000001307">
    <property type="component" value="Unassembled WGS sequence"/>
</dbReference>
<comment type="similarity">
    <text evidence="5">Belongs to the laat-1 family.</text>
</comment>
<evidence type="ECO:0000313" key="8">
    <source>
        <dbReference type="Proteomes" id="UP000001307"/>
    </source>
</evidence>
<keyword evidence="8" id="KW-1185">Reference proteome</keyword>
<keyword evidence="4 6" id="KW-0472">Membrane</keyword>
<dbReference type="InterPro" id="IPR051415">
    <property type="entry name" value="LAAT-1"/>
</dbReference>
<feature type="transmembrane region" description="Helical" evidence="6">
    <location>
        <begin position="238"/>
        <end position="259"/>
    </location>
</feature>
<dbReference type="EMBL" id="FN653071">
    <property type="protein sequence ID" value="CBY10915.1"/>
    <property type="molecule type" value="Genomic_DNA"/>
</dbReference>
<dbReference type="SMART" id="SM00679">
    <property type="entry name" value="CTNS"/>
    <property type="match status" value="2"/>
</dbReference>
<dbReference type="InParanoid" id="E4XLK0"/>
<dbReference type="SUPFAM" id="SSF103473">
    <property type="entry name" value="MFS general substrate transporter"/>
    <property type="match status" value="1"/>
</dbReference>
<evidence type="ECO:0000256" key="3">
    <source>
        <dbReference type="ARBA" id="ARBA00022989"/>
    </source>
</evidence>
<keyword evidence="3 6" id="KW-1133">Transmembrane helix</keyword>
<dbReference type="PANTHER" id="PTHR16201">
    <property type="entry name" value="SEVEN TRANSMEMBRANE PROTEIN 1-RELATED"/>
    <property type="match status" value="1"/>
</dbReference>
<dbReference type="GO" id="GO:0015174">
    <property type="term" value="F:basic amino acid transmembrane transporter activity"/>
    <property type="evidence" value="ECO:0007669"/>
    <property type="project" value="UniProtKB-ARBA"/>
</dbReference>
<evidence type="ECO:0000256" key="4">
    <source>
        <dbReference type="ARBA" id="ARBA00023136"/>
    </source>
</evidence>
<dbReference type="InterPro" id="IPR036259">
    <property type="entry name" value="MFS_trans_sf"/>
</dbReference>
<gene>
    <name evidence="7" type="ORF">GSOID_T00014591001</name>
</gene>
<evidence type="ECO:0000256" key="2">
    <source>
        <dbReference type="ARBA" id="ARBA00022692"/>
    </source>
</evidence>
<keyword evidence="2 6" id="KW-0812">Transmembrane</keyword>
<organism evidence="7 8">
    <name type="scientific">Oikopleura dioica</name>
    <name type="common">Tunicate</name>
    <dbReference type="NCBI Taxonomy" id="34765"/>
    <lineage>
        <taxon>Eukaryota</taxon>
        <taxon>Metazoa</taxon>
        <taxon>Chordata</taxon>
        <taxon>Tunicata</taxon>
        <taxon>Appendicularia</taxon>
        <taxon>Copelata</taxon>
        <taxon>Oikopleuridae</taxon>
        <taxon>Oikopleura</taxon>
    </lineage>
</organism>
<reference evidence="7 8" key="1">
    <citation type="journal article" date="2010" name="Science">
        <title>Plasticity of animal genome architecture unmasked by rapid evolution of a pelagic tunicate.</title>
        <authorList>
            <person name="Denoeud F."/>
            <person name="Henriet S."/>
            <person name="Mungpakdee S."/>
            <person name="Aury J.M."/>
            <person name="Da Silva C."/>
            <person name="Brinkmann H."/>
            <person name="Mikhaleva J."/>
            <person name="Olsen L.C."/>
            <person name="Jubin C."/>
            <person name="Canestro C."/>
            <person name="Bouquet J.M."/>
            <person name="Danks G."/>
            <person name="Poulain J."/>
            <person name="Campsteijn C."/>
            <person name="Adamski M."/>
            <person name="Cross I."/>
            <person name="Yadetie F."/>
            <person name="Muffato M."/>
            <person name="Louis A."/>
            <person name="Butcher S."/>
            <person name="Tsagkogeorga G."/>
            <person name="Konrad A."/>
            <person name="Singh S."/>
            <person name="Jensen M.F."/>
            <person name="Cong E.H."/>
            <person name="Eikeseth-Otteraa H."/>
            <person name="Noel B."/>
            <person name="Anthouard V."/>
            <person name="Porcel B.M."/>
            <person name="Kachouri-Lafond R."/>
            <person name="Nishino A."/>
            <person name="Ugolini M."/>
            <person name="Chourrout P."/>
            <person name="Nishida H."/>
            <person name="Aasland R."/>
            <person name="Huzurbazar S."/>
            <person name="Westhof E."/>
            <person name="Delsuc F."/>
            <person name="Lehrach H."/>
            <person name="Reinhardt R."/>
            <person name="Weissenbach J."/>
            <person name="Roy S.W."/>
            <person name="Artiguenave F."/>
            <person name="Postlethwait J.H."/>
            <person name="Manak J.R."/>
            <person name="Thompson E.M."/>
            <person name="Jaillon O."/>
            <person name="Du Pasquier L."/>
            <person name="Boudinot P."/>
            <person name="Liberles D.A."/>
            <person name="Volff J.N."/>
            <person name="Philippe H."/>
            <person name="Lenhard B."/>
            <person name="Roest Crollius H."/>
            <person name="Wincker P."/>
            <person name="Chourrout D."/>
        </authorList>
    </citation>
    <scope>NUCLEOTIDE SEQUENCE [LARGE SCALE GENOMIC DNA]</scope>
</reference>
<feature type="transmembrane region" description="Helical" evidence="6">
    <location>
        <begin position="106"/>
        <end position="125"/>
    </location>
</feature>
<feature type="transmembrane region" description="Helical" evidence="6">
    <location>
        <begin position="197"/>
        <end position="218"/>
    </location>
</feature>
<feature type="transmembrane region" description="Helical" evidence="6">
    <location>
        <begin position="74"/>
        <end position="100"/>
    </location>
</feature>
<dbReference type="Gene3D" id="1.20.1280.290">
    <property type="match status" value="2"/>
</dbReference>
<dbReference type="PANTHER" id="PTHR16201:SF34">
    <property type="entry name" value="LYSOSOMAL AMINO ACID TRANSPORTER 1"/>
    <property type="match status" value="1"/>
</dbReference>